<dbReference type="Proteomes" id="UP000015105">
    <property type="component" value="Chromosome 1D"/>
</dbReference>
<evidence type="ECO:0000313" key="2">
    <source>
        <dbReference type="EnsemblPlants" id="AET1Gv20996000.2"/>
    </source>
</evidence>
<dbReference type="AlphaFoldDB" id="A0A453A0L2"/>
<reference evidence="2" key="5">
    <citation type="journal article" date="2021" name="G3 (Bethesda)">
        <title>Aegilops tauschii genome assembly Aet v5.0 features greater sequence contiguity and improved annotation.</title>
        <authorList>
            <person name="Wang L."/>
            <person name="Zhu T."/>
            <person name="Rodriguez J.C."/>
            <person name="Deal K.R."/>
            <person name="Dubcovsky J."/>
            <person name="McGuire P.E."/>
            <person name="Lux T."/>
            <person name="Spannagl M."/>
            <person name="Mayer K.F.X."/>
            <person name="Baldrich P."/>
            <person name="Meyers B.C."/>
            <person name="Huo N."/>
            <person name="Gu Y.Q."/>
            <person name="Zhou H."/>
            <person name="Devos K.M."/>
            <person name="Bennetzen J.L."/>
            <person name="Unver T."/>
            <person name="Budak H."/>
            <person name="Gulick P.J."/>
            <person name="Galiba G."/>
            <person name="Kalapos B."/>
            <person name="Nelson D.R."/>
            <person name="Li P."/>
            <person name="You F.M."/>
            <person name="Luo M.C."/>
            <person name="Dvorak J."/>
        </authorList>
    </citation>
    <scope>NUCLEOTIDE SEQUENCE [LARGE SCALE GENOMIC DNA]</scope>
    <source>
        <strain evidence="2">cv. AL8/78</strain>
    </source>
</reference>
<dbReference type="EnsemblPlants" id="AET1Gv20996000.2">
    <property type="protein sequence ID" value="AET1Gv20996000.2"/>
    <property type="gene ID" value="AET1Gv20996000"/>
</dbReference>
<reference evidence="3" key="1">
    <citation type="journal article" date="2014" name="Science">
        <title>Ancient hybridizations among the ancestral genomes of bread wheat.</title>
        <authorList>
            <consortium name="International Wheat Genome Sequencing Consortium,"/>
            <person name="Marcussen T."/>
            <person name="Sandve S.R."/>
            <person name="Heier L."/>
            <person name="Spannagl M."/>
            <person name="Pfeifer M."/>
            <person name="Jakobsen K.S."/>
            <person name="Wulff B.B."/>
            <person name="Steuernagel B."/>
            <person name="Mayer K.F."/>
            <person name="Olsen O.A."/>
        </authorList>
    </citation>
    <scope>NUCLEOTIDE SEQUENCE [LARGE SCALE GENOMIC DNA]</scope>
    <source>
        <strain evidence="3">cv. AL8/78</strain>
    </source>
</reference>
<evidence type="ECO:0000313" key="3">
    <source>
        <dbReference type="Proteomes" id="UP000015105"/>
    </source>
</evidence>
<evidence type="ECO:0000256" key="1">
    <source>
        <dbReference type="SAM" id="MobiDB-lite"/>
    </source>
</evidence>
<protein>
    <submittedName>
        <fullName evidence="2">Uncharacterized protein</fullName>
    </submittedName>
</protein>
<reference evidence="2" key="3">
    <citation type="journal article" date="2017" name="Nature">
        <title>Genome sequence of the progenitor of the wheat D genome Aegilops tauschii.</title>
        <authorList>
            <person name="Luo M.C."/>
            <person name="Gu Y.Q."/>
            <person name="Puiu D."/>
            <person name="Wang H."/>
            <person name="Twardziok S.O."/>
            <person name="Deal K.R."/>
            <person name="Huo N."/>
            <person name="Zhu T."/>
            <person name="Wang L."/>
            <person name="Wang Y."/>
            <person name="McGuire P.E."/>
            <person name="Liu S."/>
            <person name="Long H."/>
            <person name="Ramasamy R.K."/>
            <person name="Rodriguez J.C."/>
            <person name="Van S.L."/>
            <person name="Yuan L."/>
            <person name="Wang Z."/>
            <person name="Xia Z."/>
            <person name="Xiao L."/>
            <person name="Anderson O.D."/>
            <person name="Ouyang S."/>
            <person name="Liang Y."/>
            <person name="Zimin A.V."/>
            <person name="Pertea G."/>
            <person name="Qi P."/>
            <person name="Bennetzen J.L."/>
            <person name="Dai X."/>
            <person name="Dawson M.W."/>
            <person name="Muller H.G."/>
            <person name="Kugler K."/>
            <person name="Rivarola-Duarte L."/>
            <person name="Spannagl M."/>
            <person name="Mayer K.F.X."/>
            <person name="Lu F.H."/>
            <person name="Bevan M.W."/>
            <person name="Leroy P."/>
            <person name="Li P."/>
            <person name="You F.M."/>
            <person name="Sun Q."/>
            <person name="Liu Z."/>
            <person name="Lyons E."/>
            <person name="Wicker T."/>
            <person name="Salzberg S.L."/>
            <person name="Devos K.M."/>
            <person name="Dvorak J."/>
        </authorList>
    </citation>
    <scope>NUCLEOTIDE SEQUENCE [LARGE SCALE GENOMIC DNA]</scope>
    <source>
        <strain evidence="2">cv. AL8/78</strain>
    </source>
</reference>
<organism evidence="2 3">
    <name type="scientific">Aegilops tauschii subsp. strangulata</name>
    <name type="common">Goatgrass</name>
    <dbReference type="NCBI Taxonomy" id="200361"/>
    <lineage>
        <taxon>Eukaryota</taxon>
        <taxon>Viridiplantae</taxon>
        <taxon>Streptophyta</taxon>
        <taxon>Embryophyta</taxon>
        <taxon>Tracheophyta</taxon>
        <taxon>Spermatophyta</taxon>
        <taxon>Magnoliopsida</taxon>
        <taxon>Liliopsida</taxon>
        <taxon>Poales</taxon>
        <taxon>Poaceae</taxon>
        <taxon>BOP clade</taxon>
        <taxon>Pooideae</taxon>
        <taxon>Triticodae</taxon>
        <taxon>Triticeae</taxon>
        <taxon>Triticinae</taxon>
        <taxon>Aegilops</taxon>
    </lineage>
</organism>
<accession>A0A453A0L2</accession>
<dbReference type="Gramene" id="AET1Gv20996000.2">
    <property type="protein sequence ID" value="AET1Gv20996000.2"/>
    <property type="gene ID" value="AET1Gv20996000"/>
</dbReference>
<keyword evidence="3" id="KW-1185">Reference proteome</keyword>
<name>A0A453A0L2_AEGTS</name>
<proteinExistence type="predicted"/>
<feature type="region of interest" description="Disordered" evidence="1">
    <location>
        <begin position="1"/>
        <end position="24"/>
    </location>
</feature>
<reference evidence="2" key="4">
    <citation type="submission" date="2019-03" db="UniProtKB">
        <authorList>
            <consortium name="EnsemblPlants"/>
        </authorList>
    </citation>
    <scope>IDENTIFICATION</scope>
</reference>
<sequence>SHAPLPRKRNPEPEQSQTPEKPVPRHVLSQVASRMSAMAATGAALRLRLLFRMLRVGELIALAALRGGVHREADAVPARGGVHGRHARGGRISRWRRLVGDGPGLVGTWSETLSVTMCKVHKEEEEEALVSLPR</sequence>
<reference evidence="3" key="2">
    <citation type="journal article" date="2017" name="Nat. Plants">
        <title>The Aegilops tauschii genome reveals multiple impacts of transposons.</title>
        <authorList>
            <person name="Zhao G."/>
            <person name="Zou C."/>
            <person name="Li K."/>
            <person name="Wang K."/>
            <person name="Li T."/>
            <person name="Gao L."/>
            <person name="Zhang X."/>
            <person name="Wang H."/>
            <person name="Yang Z."/>
            <person name="Liu X."/>
            <person name="Jiang W."/>
            <person name="Mao L."/>
            <person name="Kong X."/>
            <person name="Jiao Y."/>
            <person name="Jia J."/>
        </authorList>
    </citation>
    <scope>NUCLEOTIDE SEQUENCE [LARGE SCALE GENOMIC DNA]</scope>
    <source>
        <strain evidence="3">cv. AL8/78</strain>
    </source>
</reference>